<keyword evidence="6" id="KW-1185">Reference proteome</keyword>
<dbReference type="EMBL" id="AP028920">
    <property type="protein sequence ID" value="BET01275.1"/>
    <property type="molecule type" value="Genomic_DNA"/>
</dbReference>
<comment type="similarity">
    <text evidence="1">Belongs to the MFAP1 family.</text>
</comment>
<dbReference type="InterPro" id="IPR033194">
    <property type="entry name" value="MFAP1"/>
</dbReference>
<gene>
    <name evidence="5" type="ORF">NTJ_14091</name>
</gene>
<feature type="compositionally biased region" description="Basic and acidic residues" evidence="3">
    <location>
        <begin position="136"/>
        <end position="162"/>
    </location>
</feature>
<dbReference type="Proteomes" id="UP001307889">
    <property type="component" value="Chromosome 12"/>
</dbReference>
<accession>A0ABN7BA61</accession>
<dbReference type="Pfam" id="PF06991">
    <property type="entry name" value="MFAP1"/>
    <property type="match status" value="1"/>
</dbReference>
<keyword evidence="2" id="KW-0175">Coiled coil</keyword>
<reference evidence="5 6" key="1">
    <citation type="submission" date="2023-09" db="EMBL/GenBank/DDBJ databases">
        <title>Nesidiocoris tenuis whole genome shotgun sequence.</title>
        <authorList>
            <person name="Shibata T."/>
            <person name="Shimoda M."/>
            <person name="Kobayashi T."/>
            <person name="Uehara T."/>
        </authorList>
    </citation>
    <scope>NUCLEOTIDE SEQUENCE [LARGE SCALE GENOMIC DNA]</scope>
    <source>
        <strain evidence="5 6">Japan</strain>
    </source>
</reference>
<dbReference type="InterPro" id="IPR009730">
    <property type="entry name" value="MFAP1_C"/>
</dbReference>
<evidence type="ECO:0000313" key="6">
    <source>
        <dbReference type="Proteomes" id="UP001307889"/>
    </source>
</evidence>
<feature type="compositionally biased region" description="Acidic residues" evidence="3">
    <location>
        <begin position="163"/>
        <end position="175"/>
    </location>
</feature>
<feature type="compositionally biased region" description="Basic and acidic residues" evidence="3">
    <location>
        <begin position="92"/>
        <end position="113"/>
    </location>
</feature>
<proteinExistence type="inferred from homology"/>
<evidence type="ECO:0000256" key="1">
    <source>
        <dbReference type="ARBA" id="ARBA00008155"/>
    </source>
</evidence>
<evidence type="ECO:0000256" key="2">
    <source>
        <dbReference type="SAM" id="Coils"/>
    </source>
</evidence>
<evidence type="ECO:0000259" key="4">
    <source>
        <dbReference type="Pfam" id="PF06991"/>
    </source>
</evidence>
<dbReference type="PANTHER" id="PTHR15327">
    <property type="entry name" value="MICROFIBRIL-ASSOCIATED PROTEIN"/>
    <property type="match status" value="1"/>
</dbReference>
<protein>
    <submittedName>
        <fullName evidence="5">Microfibrillar-associated protein</fullName>
    </submittedName>
</protein>
<sequence>MSNMDYFHMAQPTSHDVISTAGAVPVRNEKGEISMQRVKVHRYVSGKRPEYAPHSSSEDESDDDDFIEARKHGRAQSPLADRADDDDDGNVDDPRLRRLRSLHVEKSDRHRRDDDEEDDVVEVDRTDPVRRRRRIHEPEVIESDRSESDADDYDVRRVRAAETSEEEEEEELSDSEIERRRLMLKERVLSAKEQQEVELLDKEDEGQSEEESEEESSEDEEDSDSEEETGVRLKPVFVRKKERVTIFEKEKDAQKKKEFEIESKKMAEERKKQTLKMVEDEIRKETNRPTRINGELMNLNDVNTDDENDEIEYEAWKQRELKRVKRDREEREQLEKEKIEIERLRNMTEEERRNDARVNPRQITNKSTKGKYKFMQKYYHRGVFFMDKEDDVYRRDFSEATLEDHFDKTILPRVMQVKNFGRSGRTKYTHLVDQDTTQFDSPWITETTHNIKFHHDQAAGCKQVFDRPSNKRKKSSN</sequence>
<feature type="domain" description="Micro-fibrillar-associated protein 1 C-terminal" evidence="4">
    <location>
        <begin position="224"/>
        <end position="436"/>
    </location>
</feature>
<feature type="coiled-coil region" evidence="2">
    <location>
        <begin position="317"/>
        <end position="354"/>
    </location>
</feature>
<name>A0ABN7BA61_9HEMI</name>
<organism evidence="5 6">
    <name type="scientific">Nesidiocoris tenuis</name>
    <dbReference type="NCBI Taxonomy" id="355587"/>
    <lineage>
        <taxon>Eukaryota</taxon>
        <taxon>Metazoa</taxon>
        <taxon>Ecdysozoa</taxon>
        <taxon>Arthropoda</taxon>
        <taxon>Hexapoda</taxon>
        <taxon>Insecta</taxon>
        <taxon>Pterygota</taxon>
        <taxon>Neoptera</taxon>
        <taxon>Paraneoptera</taxon>
        <taxon>Hemiptera</taxon>
        <taxon>Heteroptera</taxon>
        <taxon>Panheteroptera</taxon>
        <taxon>Cimicomorpha</taxon>
        <taxon>Miridae</taxon>
        <taxon>Dicyphina</taxon>
        <taxon>Nesidiocoris</taxon>
    </lineage>
</organism>
<feature type="region of interest" description="Disordered" evidence="3">
    <location>
        <begin position="29"/>
        <end position="178"/>
    </location>
</feature>
<evidence type="ECO:0000313" key="5">
    <source>
        <dbReference type="EMBL" id="BET01275.1"/>
    </source>
</evidence>
<feature type="compositionally biased region" description="Acidic residues" evidence="3">
    <location>
        <begin position="196"/>
        <end position="228"/>
    </location>
</feature>
<feature type="region of interest" description="Disordered" evidence="3">
    <location>
        <begin position="192"/>
        <end position="234"/>
    </location>
</feature>
<evidence type="ECO:0000256" key="3">
    <source>
        <dbReference type="SAM" id="MobiDB-lite"/>
    </source>
</evidence>